<keyword evidence="1" id="KW-0378">Hydrolase</keyword>
<evidence type="ECO:0000256" key="1">
    <source>
        <dbReference type="ARBA" id="ARBA00022801"/>
    </source>
</evidence>
<dbReference type="InterPro" id="IPR005181">
    <property type="entry name" value="SASA"/>
</dbReference>
<dbReference type="Proteomes" id="UP001632038">
    <property type="component" value="Unassembled WGS sequence"/>
</dbReference>
<dbReference type="Gene3D" id="3.40.50.1110">
    <property type="entry name" value="SGNH hydrolase"/>
    <property type="match status" value="1"/>
</dbReference>
<dbReference type="SUPFAM" id="SSF52266">
    <property type="entry name" value="SGNH hydrolase"/>
    <property type="match status" value="1"/>
</dbReference>
<dbReference type="GO" id="GO:0016787">
    <property type="term" value="F:hydrolase activity"/>
    <property type="evidence" value="ECO:0007669"/>
    <property type="project" value="UniProtKB-KW"/>
</dbReference>
<organism evidence="3 4">
    <name type="scientific">Castilleja foliolosa</name>
    <dbReference type="NCBI Taxonomy" id="1961234"/>
    <lineage>
        <taxon>Eukaryota</taxon>
        <taxon>Viridiplantae</taxon>
        <taxon>Streptophyta</taxon>
        <taxon>Embryophyta</taxon>
        <taxon>Tracheophyta</taxon>
        <taxon>Spermatophyta</taxon>
        <taxon>Magnoliopsida</taxon>
        <taxon>eudicotyledons</taxon>
        <taxon>Gunneridae</taxon>
        <taxon>Pentapetalae</taxon>
        <taxon>asterids</taxon>
        <taxon>lamiids</taxon>
        <taxon>Lamiales</taxon>
        <taxon>Orobanchaceae</taxon>
        <taxon>Pedicularideae</taxon>
        <taxon>Castillejinae</taxon>
        <taxon>Castilleja</taxon>
    </lineage>
</organism>
<dbReference type="InterPro" id="IPR036514">
    <property type="entry name" value="SGNH_hydro_sf"/>
</dbReference>
<feature type="domain" description="Sialate O-acetylesterase" evidence="2">
    <location>
        <begin position="2"/>
        <end position="38"/>
    </location>
</feature>
<reference evidence="4" key="1">
    <citation type="journal article" date="2024" name="IScience">
        <title>Strigolactones Initiate the Formation of Haustorium-like Structures in Castilleja.</title>
        <authorList>
            <person name="Buerger M."/>
            <person name="Peterson D."/>
            <person name="Chory J."/>
        </authorList>
    </citation>
    <scope>NUCLEOTIDE SEQUENCE [LARGE SCALE GENOMIC DNA]</scope>
</reference>
<comment type="caution">
    <text evidence="3">The sequence shown here is derived from an EMBL/GenBank/DDBJ whole genome shotgun (WGS) entry which is preliminary data.</text>
</comment>
<evidence type="ECO:0000313" key="4">
    <source>
        <dbReference type="Proteomes" id="UP001632038"/>
    </source>
</evidence>
<name>A0ABD3D421_9LAMI</name>
<dbReference type="AlphaFoldDB" id="A0ABD3D421"/>
<accession>A0ABD3D421</accession>
<sequence>MENVITVDAMGLALQKDGLHLTTMSQVQVGNMLANAFLDNCSYC</sequence>
<dbReference type="EMBL" id="JAVIJP010000026">
    <property type="protein sequence ID" value="KAL3637026.1"/>
    <property type="molecule type" value="Genomic_DNA"/>
</dbReference>
<proteinExistence type="predicted"/>
<keyword evidence="4" id="KW-1185">Reference proteome</keyword>
<gene>
    <name evidence="3" type="ORF">CASFOL_019325</name>
</gene>
<dbReference type="Pfam" id="PF03629">
    <property type="entry name" value="SASA"/>
    <property type="match status" value="1"/>
</dbReference>
<protein>
    <recommendedName>
        <fullName evidence="2">Sialate O-acetylesterase domain-containing protein</fullName>
    </recommendedName>
</protein>
<evidence type="ECO:0000259" key="2">
    <source>
        <dbReference type="Pfam" id="PF03629"/>
    </source>
</evidence>
<evidence type="ECO:0000313" key="3">
    <source>
        <dbReference type="EMBL" id="KAL3637026.1"/>
    </source>
</evidence>